<accession>A0A0F9DKZ1</accession>
<dbReference type="PANTHER" id="PTHR43747:SF1">
    <property type="entry name" value="SLR1998 PROTEIN"/>
    <property type="match status" value="1"/>
</dbReference>
<dbReference type="InterPro" id="IPR036188">
    <property type="entry name" value="FAD/NAD-bd_sf"/>
</dbReference>
<comment type="caution">
    <text evidence="1">The sequence shown here is derived from an EMBL/GenBank/DDBJ whole genome shotgun (WGS) entry which is preliminary data.</text>
</comment>
<evidence type="ECO:0000313" key="1">
    <source>
        <dbReference type="EMBL" id="KKL62284.1"/>
    </source>
</evidence>
<dbReference type="PANTHER" id="PTHR43747">
    <property type="entry name" value="FAD-BINDING PROTEIN"/>
    <property type="match status" value="1"/>
</dbReference>
<proteinExistence type="predicted"/>
<feature type="non-terminal residue" evidence="1">
    <location>
        <position position="61"/>
    </location>
</feature>
<dbReference type="InterPro" id="IPR050816">
    <property type="entry name" value="Flavin-dep_Halogenase_NPB"/>
</dbReference>
<sequence>MNSLSTSSATSTSDCDVLIIGGGPAGSSAAALLADKGYAVTLLEKAHHPRFHIGESLLPAN</sequence>
<dbReference type="EMBL" id="LAZR01028538">
    <property type="protein sequence ID" value="KKL62284.1"/>
    <property type="molecule type" value="Genomic_DNA"/>
</dbReference>
<gene>
    <name evidence="1" type="ORF">LCGC14_2186730</name>
</gene>
<name>A0A0F9DKZ1_9ZZZZ</name>
<organism evidence="1">
    <name type="scientific">marine sediment metagenome</name>
    <dbReference type="NCBI Taxonomy" id="412755"/>
    <lineage>
        <taxon>unclassified sequences</taxon>
        <taxon>metagenomes</taxon>
        <taxon>ecological metagenomes</taxon>
    </lineage>
</organism>
<reference evidence="1" key="1">
    <citation type="journal article" date="2015" name="Nature">
        <title>Complex archaea that bridge the gap between prokaryotes and eukaryotes.</title>
        <authorList>
            <person name="Spang A."/>
            <person name="Saw J.H."/>
            <person name="Jorgensen S.L."/>
            <person name="Zaremba-Niedzwiedzka K."/>
            <person name="Martijn J."/>
            <person name="Lind A.E."/>
            <person name="van Eijk R."/>
            <person name="Schleper C."/>
            <person name="Guy L."/>
            <person name="Ettema T.J."/>
        </authorList>
    </citation>
    <scope>NUCLEOTIDE SEQUENCE</scope>
</reference>
<dbReference type="Gene3D" id="3.50.50.60">
    <property type="entry name" value="FAD/NAD(P)-binding domain"/>
    <property type="match status" value="1"/>
</dbReference>
<dbReference type="AlphaFoldDB" id="A0A0F9DKZ1"/>
<dbReference type="SUPFAM" id="SSF51905">
    <property type="entry name" value="FAD/NAD(P)-binding domain"/>
    <property type="match status" value="1"/>
</dbReference>
<protein>
    <submittedName>
        <fullName evidence="1">Uncharacterized protein</fullName>
    </submittedName>
</protein>
<dbReference type="Pfam" id="PF13450">
    <property type="entry name" value="NAD_binding_8"/>
    <property type="match status" value="1"/>
</dbReference>